<feature type="domain" description="Putative regulatory protein FmdB zinc ribbon" evidence="1">
    <location>
        <begin position="2"/>
        <end position="37"/>
    </location>
</feature>
<name>A0A6M3K6F2_9ZZZZ</name>
<dbReference type="Pfam" id="PF09723">
    <property type="entry name" value="Zn_ribbon_8"/>
    <property type="match status" value="1"/>
</dbReference>
<evidence type="ECO:0000313" key="2">
    <source>
        <dbReference type="EMBL" id="QJA76807.1"/>
    </source>
</evidence>
<sequence length="68" mass="7996">MLYQFKCKEHGEFEVSQPMLSEHKANCPECNLPAQRIYLPHQHMWAGSVFRPNGSYRQHNDYAEVMKG</sequence>
<protein>
    <recommendedName>
        <fullName evidence="1">Putative regulatory protein FmdB zinc ribbon domain-containing protein</fullName>
    </recommendedName>
</protein>
<evidence type="ECO:0000259" key="1">
    <source>
        <dbReference type="Pfam" id="PF09723"/>
    </source>
</evidence>
<dbReference type="EMBL" id="MT142244">
    <property type="protein sequence ID" value="QJA76807.1"/>
    <property type="molecule type" value="Genomic_DNA"/>
</dbReference>
<reference evidence="2" key="1">
    <citation type="submission" date="2020-03" db="EMBL/GenBank/DDBJ databases">
        <title>The deep terrestrial virosphere.</title>
        <authorList>
            <person name="Holmfeldt K."/>
            <person name="Nilsson E."/>
            <person name="Simone D."/>
            <person name="Lopez-Fernandez M."/>
            <person name="Wu X."/>
            <person name="de Brujin I."/>
            <person name="Lundin D."/>
            <person name="Andersson A."/>
            <person name="Bertilsson S."/>
            <person name="Dopson M."/>
        </authorList>
    </citation>
    <scope>NUCLEOTIDE SEQUENCE</scope>
    <source>
        <strain evidence="2">MM415A01442</strain>
    </source>
</reference>
<gene>
    <name evidence="2" type="ORF">MM415A01442_0017</name>
</gene>
<dbReference type="AlphaFoldDB" id="A0A6M3K6F2"/>
<accession>A0A6M3K6F2</accession>
<proteinExistence type="predicted"/>
<dbReference type="InterPro" id="IPR013429">
    <property type="entry name" value="Regulatory_FmdB_Zinc_ribbon"/>
</dbReference>
<organism evidence="2">
    <name type="scientific">viral metagenome</name>
    <dbReference type="NCBI Taxonomy" id="1070528"/>
    <lineage>
        <taxon>unclassified sequences</taxon>
        <taxon>metagenomes</taxon>
        <taxon>organismal metagenomes</taxon>
    </lineage>
</organism>
<dbReference type="NCBIfam" id="TIGR02605">
    <property type="entry name" value="CxxC_CxxC_SSSS"/>
    <property type="match status" value="1"/>
</dbReference>